<dbReference type="Pfam" id="PF03009">
    <property type="entry name" value="GDPD"/>
    <property type="match status" value="1"/>
</dbReference>
<organism evidence="2 3">
    <name type="scientific">Robbsia andropogonis</name>
    <dbReference type="NCBI Taxonomy" id="28092"/>
    <lineage>
        <taxon>Bacteria</taxon>
        <taxon>Pseudomonadati</taxon>
        <taxon>Pseudomonadota</taxon>
        <taxon>Betaproteobacteria</taxon>
        <taxon>Burkholderiales</taxon>
        <taxon>Burkholderiaceae</taxon>
        <taxon>Robbsia</taxon>
    </lineage>
</organism>
<sequence>MGRYRWPYPTVAAHRGGGTLAPENTLEAIDTGARLGHQMIEFDARCGADDIVFLLHDDHVERTTNGSGDASTMPWHRLQALDAGSWFDTRFSGARIPTLADVAERCLALGLHANVEIKPGPGLERHTGQAVAREVLRHWKGSPAAPLLSSFSYEALAAAAEVAPQLPRGMLCENWSDPWREQTQALSCVSLHIHHTELTQARIAEIKEAGLFVLAYTVNEPLRAAELLAWGVDTICTDRIDLIGPHFRTV</sequence>
<gene>
    <name evidence="2" type="ORF">WM40_07315</name>
</gene>
<proteinExistence type="predicted"/>
<dbReference type="GO" id="GO:0006629">
    <property type="term" value="P:lipid metabolic process"/>
    <property type="evidence" value="ECO:0007669"/>
    <property type="project" value="InterPro"/>
</dbReference>
<keyword evidence="3" id="KW-1185">Reference proteome</keyword>
<evidence type="ECO:0000313" key="2">
    <source>
        <dbReference type="EMBL" id="KKB64274.1"/>
    </source>
</evidence>
<dbReference type="SUPFAM" id="SSF51695">
    <property type="entry name" value="PLC-like phosphodiesterases"/>
    <property type="match status" value="1"/>
</dbReference>
<dbReference type="PANTHER" id="PTHR46211:SF1">
    <property type="entry name" value="GLYCEROPHOSPHODIESTER PHOSPHODIESTERASE, CYTOPLASMIC"/>
    <property type="match status" value="1"/>
</dbReference>
<dbReference type="Gene3D" id="3.20.20.190">
    <property type="entry name" value="Phosphatidylinositol (PI) phosphodiesterase"/>
    <property type="match status" value="1"/>
</dbReference>
<comment type="caution">
    <text evidence="2">The sequence shown here is derived from an EMBL/GenBank/DDBJ whole genome shotgun (WGS) entry which is preliminary data.</text>
</comment>
<name>A0A0F5K327_9BURK</name>
<dbReference type="PROSITE" id="PS51704">
    <property type="entry name" value="GP_PDE"/>
    <property type="match status" value="1"/>
</dbReference>
<dbReference type="GO" id="GO:0008081">
    <property type="term" value="F:phosphoric diester hydrolase activity"/>
    <property type="evidence" value="ECO:0007669"/>
    <property type="project" value="InterPro"/>
</dbReference>
<dbReference type="InterPro" id="IPR017946">
    <property type="entry name" value="PLC-like_Pdiesterase_TIM-brl"/>
</dbReference>
<accession>A0A0F5K327</accession>
<dbReference type="NCBIfam" id="NF006989">
    <property type="entry name" value="PRK09454.1"/>
    <property type="match status" value="1"/>
</dbReference>
<dbReference type="PATRIC" id="fig|28092.6.peg.1729"/>
<reference evidence="2 3" key="1">
    <citation type="submission" date="2015-03" db="EMBL/GenBank/DDBJ databases">
        <title>Draft Genome Sequence of Burkholderia andropogonis type strain ICMP2807, isolated from Sorghum bicolor.</title>
        <authorList>
            <person name="Lopes-Santos L."/>
            <person name="Castro D.B."/>
            <person name="Ottoboni L.M."/>
            <person name="Park D."/>
            <person name="Weirc B.S."/>
            <person name="Destefano S.A."/>
        </authorList>
    </citation>
    <scope>NUCLEOTIDE SEQUENCE [LARGE SCALE GENOMIC DNA]</scope>
    <source>
        <strain evidence="2 3">ICMP2807</strain>
    </source>
</reference>
<evidence type="ECO:0000313" key="3">
    <source>
        <dbReference type="Proteomes" id="UP000033618"/>
    </source>
</evidence>
<evidence type="ECO:0000259" key="1">
    <source>
        <dbReference type="PROSITE" id="PS51704"/>
    </source>
</evidence>
<dbReference type="STRING" id="28092.WM40_07315"/>
<protein>
    <recommendedName>
        <fullName evidence="1">GP-PDE domain-containing protein</fullName>
    </recommendedName>
</protein>
<dbReference type="EMBL" id="LAQU01000005">
    <property type="protein sequence ID" value="KKB64274.1"/>
    <property type="molecule type" value="Genomic_DNA"/>
</dbReference>
<dbReference type="AlphaFoldDB" id="A0A0F5K327"/>
<dbReference type="PANTHER" id="PTHR46211">
    <property type="entry name" value="GLYCEROPHOSPHORYL DIESTER PHOSPHODIESTERASE"/>
    <property type="match status" value="1"/>
</dbReference>
<dbReference type="Proteomes" id="UP000033618">
    <property type="component" value="Unassembled WGS sequence"/>
</dbReference>
<feature type="domain" description="GP-PDE" evidence="1">
    <location>
        <begin position="9"/>
        <end position="247"/>
    </location>
</feature>
<dbReference type="InterPro" id="IPR030395">
    <property type="entry name" value="GP_PDE_dom"/>
</dbReference>